<name>V2WV50_MONRO</name>
<protein>
    <submittedName>
        <fullName evidence="2">Carbohydrate-binding module family 13 protein</fullName>
    </submittedName>
</protein>
<dbReference type="KEGG" id="mrr:Moror_11466"/>
<dbReference type="AlphaFoldDB" id="V2WV50"/>
<sequence length="158" mass="17508">MAIQSGRSYRIVNVKAGTVLDLSGTDGVSVSGFTANGGNNQKWYLDNSSGHWTFRCGTGKYLGLDGEVQDGTPVIGVNQPVQWDIWPDEQDGSVYRIFVPNAPTAMNLDLSDHGNANPGTKVTLWTKWEGKHQCWKFEEGENDLRFKDNMFSFLESSV</sequence>
<dbReference type="Gene3D" id="2.80.10.50">
    <property type="match status" value="1"/>
</dbReference>
<dbReference type="Proteomes" id="UP000017559">
    <property type="component" value="Unassembled WGS sequence"/>
</dbReference>
<dbReference type="Pfam" id="PF14200">
    <property type="entry name" value="RicinB_lectin_2"/>
    <property type="match status" value="1"/>
</dbReference>
<comment type="caution">
    <text evidence="2">The sequence shown here is derived from an EMBL/GenBank/DDBJ whole genome shotgun (WGS) entry which is preliminary data.</text>
</comment>
<keyword evidence="3" id="KW-1185">Reference proteome</keyword>
<evidence type="ECO:0000259" key="1">
    <source>
        <dbReference type="Pfam" id="PF14200"/>
    </source>
</evidence>
<gene>
    <name evidence="2" type="ORF">Moror_11466</name>
</gene>
<dbReference type="SUPFAM" id="SSF50370">
    <property type="entry name" value="Ricin B-like lectins"/>
    <property type="match status" value="1"/>
</dbReference>
<organism evidence="2 3">
    <name type="scientific">Moniliophthora roreri (strain MCA 2997)</name>
    <name type="common">Cocoa frosty pod rot fungus</name>
    <name type="synonym">Crinipellis roreri</name>
    <dbReference type="NCBI Taxonomy" id="1381753"/>
    <lineage>
        <taxon>Eukaryota</taxon>
        <taxon>Fungi</taxon>
        <taxon>Dikarya</taxon>
        <taxon>Basidiomycota</taxon>
        <taxon>Agaricomycotina</taxon>
        <taxon>Agaricomycetes</taxon>
        <taxon>Agaricomycetidae</taxon>
        <taxon>Agaricales</taxon>
        <taxon>Marasmiineae</taxon>
        <taxon>Marasmiaceae</taxon>
        <taxon>Moniliophthora</taxon>
    </lineage>
</organism>
<evidence type="ECO:0000313" key="3">
    <source>
        <dbReference type="Proteomes" id="UP000017559"/>
    </source>
</evidence>
<dbReference type="CDD" id="cd23422">
    <property type="entry name" value="beta-trefoil_Ricin_MPL_CNL"/>
    <property type="match status" value="1"/>
</dbReference>
<dbReference type="OrthoDB" id="2131701at2759"/>
<dbReference type="EMBL" id="AWSO01001373">
    <property type="protein sequence ID" value="ESK84080.1"/>
    <property type="molecule type" value="Genomic_DNA"/>
</dbReference>
<feature type="domain" description="Ricin B lectin" evidence="1">
    <location>
        <begin position="6"/>
        <end position="75"/>
    </location>
</feature>
<reference evidence="2 3" key="1">
    <citation type="journal article" date="2014" name="BMC Genomics">
        <title>Genome and secretome analysis of the hemibiotrophic fungal pathogen, Moniliophthora roreri, which causes frosty pod rot disease of cacao: mechanisms of the biotrophic and necrotrophic phases.</title>
        <authorList>
            <person name="Meinhardt L.W."/>
            <person name="Costa G.G.L."/>
            <person name="Thomazella D.P.T."/>
            <person name="Teixeira P.J.P.L."/>
            <person name="Carazzolle M.F."/>
            <person name="Schuster S.C."/>
            <person name="Carlson J.E."/>
            <person name="Guiltinan M.J."/>
            <person name="Mieczkowski P."/>
            <person name="Farmer A."/>
            <person name="Ramaraj T."/>
            <person name="Crozier J."/>
            <person name="Davis R.E."/>
            <person name="Shao J."/>
            <person name="Melnick R.L."/>
            <person name="Pereira G.A.G."/>
            <person name="Bailey B.A."/>
        </authorList>
    </citation>
    <scope>NUCLEOTIDE SEQUENCE [LARGE SCALE GENOMIC DNA]</scope>
    <source>
        <strain evidence="2 3">MCA 2997</strain>
    </source>
</reference>
<dbReference type="HOGENOM" id="CLU_119132_0_0_1"/>
<evidence type="ECO:0000313" key="2">
    <source>
        <dbReference type="EMBL" id="ESK84080.1"/>
    </source>
</evidence>
<dbReference type="InterPro" id="IPR035992">
    <property type="entry name" value="Ricin_B-like_lectins"/>
</dbReference>
<proteinExistence type="predicted"/>
<dbReference type="PROSITE" id="PS50231">
    <property type="entry name" value="RICIN_B_LECTIN"/>
    <property type="match status" value="1"/>
</dbReference>
<accession>V2WV50</accession>
<dbReference type="InterPro" id="IPR000772">
    <property type="entry name" value="Ricin_B_lectin"/>
</dbReference>